<dbReference type="InterPro" id="IPR011013">
    <property type="entry name" value="Gal_mutarotase_sf_dom"/>
</dbReference>
<evidence type="ECO:0000256" key="8">
    <source>
        <dbReference type="PIRSR" id="PIRSR005096-3"/>
    </source>
</evidence>
<feature type="binding site" evidence="8">
    <location>
        <begin position="79"/>
        <end position="80"/>
    </location>
    <ligand>
        <name>beta-D-galactose</name>
        <dbReference type="ChEBI" id="CHEBI:27667"/>
    </ligand>
</feature>
<dbReference type="Gene3D" id="2.70.98.10">
    <property type="match status" value="1"/>
</dbReference>
<evidence type="ECO:0000256" key="2">
    <source>
        <dbReference type="ARBA" id="ARBA00006206"/>
    </source>
</evidence>
<keyword evidence="4 5" id="KW-0119">Carbohydrate metabolism</keyword>
<evidence type="ECO:0000256" key="7">
    <source>
        <dbReference type="PIRSR" id="PIRSR005096-2"/>
    </source>
</evidence>
<comment type="caution">
    <text evidence="9">The sequence shown here is derived from an EMBL/GenBank/DDBJ whole genome shotgun (WGS) entry which is preliminary data.</text>
</comment>
<evidence type="ECO:0000256" key="1">
    <source>
        <dbReference type="ARBA" id="ARBA00005028"/>
    </source>
</evidence>
<dbReference type="Proteomes" id="UP000233293">
    <property type="component" value="Unassembled WGS sequence"/>
</dbReference>
<dbReference type="EMBL" id="PIUM01000003">
    <property type="protein sequence ID" value="PKU25926.1"/>
    <property type="molecule type" value="Genomic_DNA"/>
</dbReference>
<evidence type="ECO:0000256" key="3">
    <source>
        <dbReference type="ARBA" id="ARBA00023235"/>
    </source>
</evidence>
<name>A0A2N3PZV0_9PROT</name>
<organism evidence="9 10">
    <name type="scientific">Telmatospirillum siberiense</name>
    <dbReference type="NCBI Taxonomy" id="382514"/>
    <lineage>
        <taxon>Bacteria</taxon>
        <taxon>Pseudomonadati</taxon>
        <taxon>Pseudomonadota</taxon>
        <taxon>Alphaproteobacteria</taxon>
        <taxon>Rhodospirillales</taxon>
        <taxon>Rhodospirillaceae</taxon>
        <taxon>Telmatospirillum</taxon>
    </lineage>
</organism>
<proteinExistence type="inferred from homology"/>
<keyword evidence="3 5" id="KW-0413">Isomerase</keyword>
<feature type="active site" description="Proton acceptor" evidence="6">
    <location>
        <position position="311"/>
    </location>
</feature>
<dbReference type="UniPathway" id="UPA00242"/>
<sequence>MGIRSFLFGTLNGLPVPGFVLDNAKGMQAKVIAYGARLTEMHVPDRDGRLADIVLGFDDLPSYVRHETYFGATCGRFSNRIAAGAFSLDGASIQLERNEGGVSHLHGGRLGFDRRIWSASTDEAANRVLFSLISMDGDQGYPGTLFASASYQLGDDGDLRIRMTAAVDKPSVVNLVHHSYWNLGGHASGSIRDHRLTIEADHYLPVDENLIPTGEVAPVSGTAFDFRGGRSIGAGLDMLAGGAFDHNWCLNGPSGRIRRRIRLTDAASGRGLDVATDQPGVQFYASGALPLDGPFGKSGARYVPFDAVVLETQTFPNAPNVGHFPSARLTPGALYDHNMNFHFFAE</sequence>
<evidence type="ECO:0000256" key="4">
    <source>
        <dbReference type="ARBA" id="ARBA00023277"/>
    </source>
</evidence>
<dbReference type="InterPro" id="IPR047215">
    <property type="entry name" value="Galactose_mutarotase-like"/>
</dbReference>
<dbReference type="InterPro" id="IPR008183">
    <property type="entry name" value="Aldose_1/G6P_1-epimerase"/>
</dbReference>
<comment type="catalytic activity">
    <reaction evidence="5">
        <text>alpha-D-glucose = beta-D-glucose</text>
        <dbReference type="Rhea" id="RHEA:10264"/>
        <dbReference type="ChEBI" id="CHEBI:15903"/>
        <dbReference type="ChEBI" id="CHEBI:17925"/>
        <dbReference type="EC" id="5.1.3.3"/>
    </reaction>
</comment>
<gene>
    <name evidence="9" type="ORF">CWS72_03915</name>
</gene>
<accession>A0A2N3PZV0</accession>
<dbReference type="PANTHER" id="PTHR10091:SF0">
    <property type="entry name" value="GALACTOSE MUTAROTASE"/>
    <property type="match status" value="1"/>
</dbReference>
<comment type="pathway">
    <text evidence="1 5">Carbohydrate metabolism; hexose metabolism.</text>
</comment>
<reference evidence="10" key="1">
    <citation type="submission" date="2017-12" db="EMBL/GenBank/DDBJ databases">
        <title>Draft genome sequence of Telmatospirillum siberiense 26-4b1T, an acidotolerant peatland alphaproteobacterium potentially involved in sulfur cycling.</title>
        <authorList>
            <person name="Hausmann B."/>
            <person name="Pjevac P."/>
            <person name="Schreck K."/>
            <person name="Herbold C.W."/>
            <person name="Daims H."/>
            <person name="Wagner M."/>
            <person name="Pester M."/>
            <person name="Loy A."/>
        </authorList>
    </citation>
    <scope>NUCLEOTIDE SEQUENCE [LARGE SCALE GENOMIC DNA]</scope>
    <source>
        <strain evidence="10">26-4b1</strain>
    </source>
</reference>
<feature type="binding site" evidence="8">
    <location>
        <begin position="178"/>
        <end position="180"/>
    </location>
    <ligand>
        <name>beta-D-galactose</name>
        <dbReference type="ChEBI" id="CHEBI:27667"/>
    </ligand>
</feature>
<dbReference type="GO" id="GO:0004034">
    <property type="term" value="F:aldose 1-epimerase activity"/>
    <property type="evidence" value="ECO:0007669"/>
    <property type="project" value="UniProtKB-EC"/>
</dbReference>
<dbReference type="GO" id="GO:0006006">
    <property type="term" value="P:glucose metabolic process"/>
    <property type="evidence" value="ECO:0007669"/>
    <property type="project" value="TreeGrafter"/>
</dbReference>
<dbReference type="GO" id="GO:0033499">
    <property type="term" value="P:galactose catabolic process via UDP-galactose, Leloir pathway"/>
    <property type="evidence" value="ECO:0007669"/>
    <property type="project" value="TreeGrafter"/>
</dbReference>
<dbReference type="OrthoDB" id="9779408at2"/>
<comment type="similarity">
    <text evidence="2 5">Belongs to the aldose epimerase family.</text>
</comment>
<dbReference type="NCBIfam" id="NF008277">
    <property type="entry name" value="PRK11055.1"/>
    <property type="match status" value="1"/>
</dbReference>
<evidence type="ECO:0000256" key="5">
    <source>
        <dbReference type="PIRNR" id="PIRNR005096"/>
    </source>
</evidence>
<keyword evidence="10" id="KW-1185">Reference proteome</keyword>
<dbReference type="AlphaFoldDB" id="A0A2N3PZV0"/>
<dbReference type="CDD" id="cd09019">
    <property type="entry name" value="galactose_mutarotase_like"/>
    <property type="match status" value="1"/>
</dbReference>
<feature type="active site" description="Proton donor" evidence="6">
    <location>
        <position position="178"/>
    </location>
</feature>
<feature type="binding site" evidence="7">
    <location>
        <position position="245"/>
    </location>
    <ligand>
        <name>beta-D-galactose</name>
        <dbReference type="ChEBI" id="CHEBI:27667"/>
    </ligand>
</feature>
<dbReference type="Pfam" id="PF01263">
    <property type="entry name" value="Aldose_epim"/>
    <property type="match status" value="1"/>
</dbReference>
<evidence type="ECO:0000313" key="10">
    <source>
        <dbReference type="Proteomes" id="UP000233293"/>
    </source>
</evidence>
<protein>
    <recommendedName>
        <fullName evidence="5">Aldose 1-epimerase</fullName>
        <ecNumber evidence="5">5.1.3.3</ecNumber>
    </recommendedName>
</protein>
<evidence type="ECO:0000256" key="6">
    <source>
        <dbReference type="PIRSR" id="PIRSR005096-1"/>
    </source>
</evidence>
<dbReference type="SUPFAM" id="SSF74650">
    <property type="entry name" value="Galactose mutarotase-like"/>
    <property type="match status" value="1"/>
</dbReference>
<dbReference type="InterPro" id="IPR014718">
    <property type="entry name" value="GH-type_carb-bd"/>
</dbReference>
<evidence type="ECO:0000313" key="9">
    <source>
        <dbReference type="EMBL" id="PKU25926.1"/>
    </source>
</evidence>
<dbReference type="PIRSF" id="PIRSF005096">
    <property type="entry name" value="GALM"/>
    <property type="match status" value="1"/>
</dbReference>
<dbReference type="InterPro" id="IPR015443">
    <property type="entry name" value="Aldose_1-epimerase"/>
</dbReference>
<dbReference type="PANTHER" id="PTHR10091">
    <property type="entry name" value="ALDOSE-1-EPIMERASE"/>
    <property type="match status" value="1"/>
</dbReference>
<dbReference type="EC" id="5.1.3.3" evidence="5"/>
<dbReference type="GO" id="GO:0030246">
    <property type="term" value="F:carbohydrate binding"/>
    <property type="evidence" value="ECO:0007669"/>
    <property type="project" value="InterPro"/>
</dbReference>